<accession>A0A0N5BHY4</accession>
<name>A0A0N5BHY4_STREA</name>
<organism evidence="2 3">
    <name type="scientific">Strongyloides papillosus</name>
    <name type="common">Intestinal threadworm</name>
    <dbReference type="NCBI Taxonomy" id="174720"/>
    <lineage>
        <taxon>Eukaryota</taxon>
        <taxon>Metazoa</taxon>
        <taxon>Ecdysozoa</taxon>
        <taxon>Nematoda</taxon>
        <taxon>Chromadorea</taxon>
        <taxon>Rhabditida</taxon>
        <taxon>Tylenchina</taxon>
        <taxon>Panagrolaimomorpha</taxon>
        <taxon>Strongyloidoidea</taxon>
        <taxon>Strongyloididae</taxon>
        <taxon>Strongyloides</taxon>
    </lineage>
</organism>
<feature type="compositionally biased region" description="Basic and acidic residues" evidence="1">
    <location>
        <begin position="84"/>
        <end position="94"/>
    </location>
</feature>
<evidence type="ECO:0000256" key="1">
    <source>
        <dbReference type="SAM" id="MobiDB-lite"/>
    </source>
</evidence>
<dbReference type="WBParaSite" id="SPAL_0000556900.1">
    <property type="protein sequence ID" value="SPAL_0000556900.1"/>
    <property type="gene ID" value="SPAL_0000556900"/>
</dbReference>
<proteinExistence type="predicted"/>
<sequence length="112" mass="12890">MRLFYYIIDGKLKNILLITLFLWGKVTGKYILTNDLGQDIEINSDQLSNYGELSLNDEPLVPKNKIDDNDQVMIINSEITKDDHPLLNKSKDEDLNIPESEGMISQYDKKTL</sequence>
<feature type="region of interest" description="Disordered" evidence="1">
    <location>
        <begin position="84"/>
        <end position="112"/>
    </location>
</feature>
<protein>
    <submittedName>
        <fullName evidence="3">Uncharacterized protein</fullName>
    </submittedName>
</protein>
<reference evidence="3" key="1">
    <citation type="submission" date="2017-02" db="UniProtKB">
        <authorList>
            <consortium name="WormBaseParasite"/>
        </authorList>
    </citation>
    <scope>IDENTIFICATION</scope>
</reference>
<keyword evidence="2" id="KW-1185">Reference proteome</keyword>
<evidence type="ECO:0000313" key="3">
    <source>
        <dbReference type="WBParaSite" id="SPAL_0000556900.1"/>
    </source>
</evidence>
<dbReference type="Proteomes" id="UP000046392">
    <property type="component" value="Unplaced"/>
</dbReference>
<dbReference type="AlphaFoldDB" id="A0A0N5BHY4"/>
<evidence type="ECO:0000313" key="2">
    <source>
        <dbReference type="Proteomes" id="UP000046392"/>
    </source>
</evidence>